<dbReference type="InterPro" id="IPR041657">
    <property type="entry name" value="HTH_17"/>
</dbReference>
<evidence type="ECO:0000313" key="4">
    <source>
        <dbReference type="EMBL" id="GAA5141304.1"/>
    </source>
</evidence>
<dbReference type="NCBIfam" id="TIGR01764">
    <property type="entry name" value="excise"/>
    <property type="match status" value="1"/>
</dbReference>
<accession>A0ABP9P6S8</accession>
<dbReference type="InterPro" id="IPR008995">
    <property type="entry name" value="Mo/tungstate-bd_C_term_dom"/>
</dbReference>
<dbReference type="SUPFAM" id="SSF46955">
    <property type="entry name" value="Putative DNA-binding domain"/>
    <property type="match status" value="1"/>
</dbReference>
<dbReference type="Proteomes" id="UP001500221">
    <property type="component" value="Unassembled WGS sequence"/>
</dbReference>
<comment type="caution">
    <text evidence="4">The sequence shown here is derived from an EMBL/GenBank/DDBJ whole genome shotgun (WGS) entry which is preliminary data.</text>
</comment>
<evidence type="ECO:0000256" key="2">
    <source>
        <dbReference type="PROSITE-ProRule" id="PRU01213"/>
    </source>
</evidence>
<dbReference type="SUPFAM" id="SSF50331">
    <property type="entry name" value="MOP-like"/>
    <property type="match status" value="1"/>
</dbReference>
<protein>
    <submittedName>
        <fullName evidence="4">Helix-turn-helix transcriptional regulator</fullName>
    </submittedName>
</protein>
<dbReference type="Pfam" id="PF03459">
    <property type="entry name" value="TOBE"/>
    <property type="match status" value="1"/>
</dbReference>
<dbReference type="Gene3D" id="2.40.50.100">
    <property type="match status" value="1"/>
</dbReference>
<dbReference type="EMBL" id="BAABKG010000001">
    <property type="protein sequence ID" value="GAA5141304.1"/>
    <property type="molecule type" value="Genomic_DNA"/>
</dbReference>
<reference evidence="5" key="1">
    <citation type="journal article" date="2019" name="Int. J. Syst. Evol. Microbiol.">
        <title>The Global Catalogue of Microorganisms (GCM) 10K type strain sequencing project: providing services to taxonomists for standard genome sequencing and annotation.</title>
        <authorList>
            <consortium name="The Broad Institute Genomics Platform"/>
            <consortium name="The Broad Institute Genome Sequencing Center for Infectious Disease"/>
            <person name="Wu L."/>
            <person name="Ma J."/>
        </authorList>
    </citation>
    <scope>NUCLEOTIDE SEQUENCE [LARGE SCALE GENOMIC DNA]</scope>
    <source>
        <strain evidence="5">JCM 18459</strain>
    </source>
</reference>
<evidence type="ECO:0000313" key="5">
    <source>
        <dbReference type="Proteomes" id="UP001500221"/>
    </source>
</evidence>
<proteinExistence type="predicted"/>
<organism evidence="4 5">
    <name type="scientific">Nocardioides marinquilinus</name>
    <dbReference type="NCBI Taxonomy" id="1210400"/>
    <lineage>
        <taxon>Bacteria</taxon>
        <taxon>Bacillati</taxon>
        <taxon>Actinomycetota</taxon>
        <taxon>Actinomycetes</taxon>
        <taxon>Propionibacteriales</taxon>
        <taxon>Nocardioidaceae</taxon>
        <taxon>Nocardioides</taxon>
    </lineage>
</organism>
<feature type="domain" description="Mop" evidence="3">
    <location>
        <begin position="67"/>
        <end position="132"/>
    </location>
</feature>
<keyword evidence="5" id="KW-1185">Reference proteome</keyword>
<dbReference type="RefSeq" id="WP_425576976.1">
    <property type="nucleotide sequence ID" value="NZ_BAABKG010000001.1"/>
</dbReference>
<dbReference type="Pfam" id="PF12728">
    <property type="entry name" value="HTH_17"/>
    <property type="match status" value="1"/>
</dbReference>
<sequence>MRDVSTYFVTEAAGLLGVSDDTVRRWIEAGRLPAHRGPGRTTIAGVDLARLAQSLAEDPDRAARAGHVSARNRLVGIVTSVRKDGVMAQVDLVCGPFRMVSLLSAEAVDELGLEPGSRAVATVKATNVVVETP</sequence>
<evidence type="ECO:0000259" key="3">
    <source>
        <dbReference type="PROSITE" id="PS51866"/>
    </source>
</evidence>
<name>A0ABP9P6S8_9ACTN</name>
<dbReference type="InterPro" id="IPR005116">
    <property type="entry name" value="Transp-assoc_OB_typ1"/>
</dbReference>
<evidence type="ECO:0000256" key="1">
    <source>
        <dbReference type="ARBA" id="ARBA00022505"/>
    </source>
</evidence>
<keyword evidence="1 2" id="KW-0500">Molybdenum</keyword>
<dbReference type="InterPro" id="IPR009061">
    <property type="entry name" value="DNA-bd_dom_put_sf"/>
</dbReference>
<gene>
    <name evidence="4" type="ORF">GCM10023340_02820</name>
</gene>
<dbReference type="Gene3D" id="1.10.1660.10">
    <property type="match status" value="1"/>
</dbReference>
<dbReference type="InterPro" id="IPR010093">
    <property type="entry name" value="SinI_DNA-bd"/>
</dbReference>
<dbReference type="PROSITE" id="PS51866">
    <property type="entry name" value="MOP"/>
    <property type="match status" value="1"/>
</dbReference>
<dbReference type="InterPro" id="IPR004606">
    <property type="entry name" value="Mop_domain"/>
</dbReference>